<comment type="caution">
    <text evidence="2">The sequence shown here is derived from an EMBL/GenBank/DDBJ whole genome shotgun (WGS) entry which is preliminary data.</text>
</comment>
<name>A0ABS2MUJ8_9FIRM</name>
<dbReference type="Gene3D" id="1.10.3210.10">
    <property type="entry name" value="Hypothetical protein af1432"/>
    <property type="match status" value="1"/>
</dbReference>
<feature type="domain" description="HD" evidence="1">
    <location>
        <begin position="21"/>
        <end position="130"/>
    </location>
</feature>
<dbReference type="InterPro" id="IPR003607">
    <property type="entry name" value="HD/PDEase_dom"/>
</dbReference>
<dbReference type="Pfam" id="PF01966">
    <property type="entry name" value="HD"/>
    <property type="match status" value="1"/>
</dbReference>
<dbReference type="PROSITE" id="PS51831">
    <property type="entry name" value="HD"/>
    <property type="match status" value="1"/>
</dbReference>
<proteinExistence type="predicted"/>
<dbReference type="SUPFAM" id="SSF109604">
    <property type="entry name" value="HD-domain/PDEase-like"/>
    <property type="match status" value="1"/>
</dbReference>
<protein>
    <recommendedName>
        <fullName evidence="1">HD domain-containing protein</fullName>
    </recommendedName>
</protein>
<dbReference type="Proteomes" id="UP000767854">
    <property type="component" value="Unassembled WGS sequence"/>
</dbReference>
<dbReference type="CDD" id="cd00077">
    <property type="entry name" value="HDc"/>
    <property type="match status" value="1"/>
</dbReference>
<accession>A0ABS2MUJ8</accession>
<gene>
    <name evidence="2" type="ORF">JOC49_002510</name>
</gene>
<organism evidence="2 3">
    <name type="scientific">Fusibacter tunisiensis</name>
    <dbReference type="NCBI Taxonomy" id="1008308"/>
    <lineage>
        <taxon>Bacteria</taxon>
        <taxon>Bacillati</taxon>
        <taxon>Bacillota</taxon>
        <taxon>Clostridia</taxon>
        <taxon>Eubacteriales</taxon>
        <taxon>Eubacteriales Family XII. Incertae Sedis</taxon>
        <taxon>Fusibacter</taxon>
    </lineage>
</organism>
<reference evidence="2 3" key="1">
    <citation type="submission" date="2021-01" db="EMBL/GenBank/DDBJ databases">
        <title>Genomic Encyclopedia of Type Strains, Phase IV (KMG-IV): sequencing the most valuable type-strain genomes for metagenomic binning, comparative biology and taxonomic classification.</title>
        <authorList>
            <person name="Goeker M."/>
        </authorList>
    </citation>
    <scope>NUCLEOTIDE SEQUENCE [LARGE SCALE GENOMIC DNA]</scope>
    <source>
        <strain evidence="2 3">DSM 24436</strain>
    </source>
</reference>
<dbReference type="InterPro" id="IPR006674">
    <property type="entry name" value="HD_domain"/>
</dbReference>
<evidence type="ECO:0000259" key="1">
    <source>
        <dbReference type="PROSITE" id="PS51831"/>
    </source>
</evidence>
<sequence length="167" mass="18880">MNKLNCLYWEMVEHDAGDAWMIQHFTKVYQYAKIIGQGENLDEGELETLLAAALVHDIGIRPAREKYGDSSGKNQEAEGPEVAKKVLEKVGFDHDAVDRVCYLVGHHHTYDSVDGLDYQILIEADFLVNLYENNSDLSARESAFNKIFKTDTGKALFQKMYVGSESE</sequence>
<dbReference type="RefSeq" id="WP_204665363.1">
    <property type="nucleotide sequence ID" value="NZ_JAFBDT010000039.1"/>
</dbReference>
<evidence type="ECO:0000313" key="3">
    <source>
        <dbReference type="Proteomes" id="UP000767854"/>
    </source>
</evidence>
<keyword evidence="3" id="KW-1185">Reference proteome</keyword>
<dbReference type="EMBL" id="JAFBDT010000039">
    <property type="protein sequence ID" value="MBM7562937.1"/>
    <property type="molecule type" value="Genomic_DNA"/>
</dbReference>
<evidence type="ECO:0000313" key="2">
    <source>
        <dbReference type="EMBL" id="MBM7562937.1"/>
    </source>
</evidence>